<dbReference type="RefSeq" id="WP_027228224.1">
    <property type="nucleotide sequence ID" value="NZ_CP017601.1"/>
</dbReference>
<organism evidence="1 2">
    <name type="scientific">Legionella pneumophila</name>
    <dbReference type="NCBI Taxonomy" id="446"/>
    <lineage>
        <taxon>Bacteria</taxon>
        <taxon>Pseudomonadati</taxon>
        <taxon>Pseudomonadota</taxon>
        <taxon>Gammaproteobacteria</taxon>
        <taxon>Legionellales</taxon>
        <taxon>Legionellaceae</taxon>
        <taxon>Legionella</taxon>
    </lineage>
</organism>
<accession>A0A2S6EVZ8</accession>
<sequence length="60" mass="6302">MDILKVLKIAIPAIAFMGAPVVFAFTPNAPVNPQGNVVLAANNYHHGDGWHHGGGHHSGH</sequence>
<evidence type="ECO:0000313" key="1">
    <source>
        <dbReference type="EMBL" id="PPK29364.1"/>
    </source>
</evidence>
<dbReference type="Proteomes" id="UP000239239">
    <property type="component" value="Unassembled WGS sequence"/>
</dbReference>
<proteinExistence type="predicted"/>
<dbReference type="EMBL" id="PQWY01000018">
    <property type="protein sequence ID" value="PPK29364.1"/>
    <property type="molecule type" value="Genomic_DNA"/>
</dbReference>
<comment type="caution">
    <text evidence="1">The sequence shown here is derived from an EMBL/GenBank/DDBJ whole genome shotgun (WGS) entry which is preliminary data.</text>
</comment>
<evidence type="ECO:0000313" key="2">
    <source>
        <dbReference type="Proteomes" id="UP000239239"/>
    </source>
</evidence>
<name>A0A2S6EVZ8_LEGPN</name>
<protein>
    <submittedName>
        <fullName evidence="1">Uncharacterized protein</fullName>
    </submittedName>
</protein>
<gene>
    <name evidence="1" type="ORF">C3928_13490</name>
</gene>
<dbReference type="AlphaFoldDB" id="A0A2S6EVZ8"/>
<reference evidence="1 2" key="1">
    <citation type="submission" date="2018-02" db="EMBL/GenBank/DDBJ databases">
        <title>Draft genome sequences of four Legionella pneumophila clinical strains isolated in Ontario.</title>
        <authorList>
            <person name="Fortuna A."/>
            <person name="Ramnarine R."/>
            <person name="Li A."/>
            <person name="Frantz C."/>
            <person name="Mallo G."/>
        </authorList>
    </citation>
    <scope>NUCLEOTIDE SEQUENCE [LARGE SCALE GENOMIC DNA]</scope>
    <source>
        <strain evidence="1 2">LG61</strain>
    </source>
</reference>